<sequence>MFTLFRLTLEHSYFADNQWRNAQLQASPSTQHWLNRYQMSLHQEDSSWCLYGNQNTSKDDFLHYLSHNQEVAALEFWILQPLSEFVTFTDLPMDWKGILLLDSSKTAPSSDGQEAVLLTNSASQGALQGGFVKQAIAKVVFNISDLMRTEHYRLSLLARSTQWVYHFIQRGQTRLSHPQLIDKLNEVSFSKPHAYTTQDGEVAWLSDSKEFNLPLKQVPEPRFELVDTQHLDKVGEHYIKRTVISALPAPRCDQLFLGTQQDFNEMSSMRVQSHMYVYF</sequence>
<keyword evidence="2" id="KW-1185">Reference proteome</keyword>
<protein>
    <submittedName>
        <fullName evidence="1">Uncharacterized protein</fullName>
    </submittedName>
</protein>
<comment type="caution">
    <text evidence="1">The sequence shown here is derived from an EMBL/GenBank/DDBJ whole genome shotgun (WGS) entry which is preliminary data.</text>
</comment>
<evidence type="ECO:0000313" key="2">
    <source>
        <dbReference type="Proteomes" id="UP000179786"/>
    </source>
</evidence>
<dbReference type="STRING" id="1859457.BET10_15020"/>
<dbReference type="AlphaFoldDB" id="A0A1S1MSI4"/>
<organism evidence="1 2">
    <name type="scientific">Pseudoalteromonas amylolytica</name>
    <dbReference type="NCBI Taxonomy" id="1859457"/>
    <lineage>
        <taxon>Bacteria</taxon>
        <taxon>Pseudomonadati</taxon>
        <taxon>Pseudomonadota</taxon>
        <taxon>Gammaproteobacteria</taxon>
        <taxon>Alteromonadales</taxon>
        <taxon>Pseudoalteromonadaceae</taxon>
        <taxon>Pseudoalteromonas</taxon>
    </lineage>
</organism>
<proteinExistence type="predicted"/>
<reference evidence="1 2" key="1">
    <citation type="submission" date="2016-09" db="EMBL/GenBank/DDBJ databases">
        <title>Pseudoalteromonas amylolytica sp. nov., isolated from the surface seawater.</title>
        <authorList>
            <person name="Wu Y.-H."/>
            <person name="Cheng H."/>
            <person name="Jin X.-B."/>
            <person name="Wang C.-S."/>
            <person name="Xu X.-W."/>
        </authorList>
    </citation>
    <scope>NUCLEOTIDE SEQUENCE [LARGE SCALE GENOMIC DNA]</scope>
    <source>
        <strain evidence="1 2">JW1</strain>
    </source>
</reference>
<accession>A0A1S1MSI4</accession>
<dbReference type="Proteomes" id="UP000179786">
    <property type="component" value="Unassembled WGS sequence"/>
</dbReference>
<dbReference type="EMBL" id="MKJU01000027">
    <property type="protein sequence ID" value="OHU90083.1"/>
    <property type="molecule type" value="Genomic_DNA"/>
</dbReference>
<name>A0A1S1MSI4_9GAMM</name>
<evidence type="ECO:0000313" key="1">
    <source>
        <dbReference type="EMBL" id="OHU90083.1"/>
    </source>
</evidence>
<dbReference type="OrthoDB" id="5855099at2"/>
<dbReference type="RefSeq" id="WP_070986051.1">
    <property type="nucleotide sequence ID" value="NZ_MKJU01000027.1"/>
</dbReference>
<gene>
    <name evidence="1" type="ORF">BET10_15020</name>
</gene>